<dbReference type="EMBL" id="CP048788">
    <property type="protein sequence ID" value="QJF52439.1"/>
    <property type="molecule type" value="Genomic_DNA"/>
</dbReference>
<dbReference type="KEGG" id="rpon:G3256_15310"/>
<gene>
    <name evidence="2" type="ORF">G3256_15310</name>
</gene>
<reference evidence="2 3" key="1">
    <citation type="submission" date="2020-02" db="EMBL/GenBank/DDBJ databases">
        <title>Genome sequence of Roseobacter ponti.</title>
        <authorList>
            <person name="Hollensteiner J."/>
            <person name="Schneider D."/>
            <person name="Poehlein A."/>
            <person name="Daniel R."/>
        </authorList>
    </citation>
    <scope>NUCLEOTIDE SEQUENCE [LARGE SCALE GENOMIC DNA]</scope>
    <source>
        <strain evidence="2 3">DSM 106830</strain>
    </source>
</reference>
<evidence type="ECO:0000256" key="1">
    <source>
        <dbReference type="SAM" id="SignalP"/>
    </source>
</evidence>
<organism evidence="2 3">
    <name type="scientific">Roseobacter ponti</name>
    <dbReference type="NCBI Taxonomy" id="1891787"/>
    <lineage>
        <taxon>Bacteria</taxon>
        <taxon>Pseudomonadati</taxon>
        <taxon>Pseudomonadota</taxon>
        <taxon>Alphaproteobacteria</taxon>
        <taxon>Rhodobacterales</taxon>
        <taxon>Roseobacteraceae</taxon>
        <taxon>Roseobacter</taxon>
    </lineage>
</organism>
<keyword evidence="3" id="KW-1185">Reference proteome</keyword>
<protein>
    <recommendedName>
        <fullName evidence="4">Secreted protein</fullName>
    </recommendedName>
</protein>
<dbReference type="Proteomes" id="UP000503308">
    <property type="component" value="Chromosome"/>
</dbReference>
<proteinExistence type="predicted"/>
<keyword evidence="1" id="KW-0732">Signal</keyword>
<accession>A0A858SU06</accession>
<sequence length="97" mass="10404">MQTLKKITAAALSAAMIMATAPAALADGPSGTTTGKGGSAHAGTAWNNCPWDQRGMYRGSLYCRVPVYGTVSRSHPHCPPQFYTTMYRGSLYCFPNR</sequence>
<name>A0A858SU06_9RHOB</name>
<dbReference type="RefSeq" id="WP_169641658.1">
    <property type="nucleotide sequence ID" value="NZ_CP048788.1"/>
</dbReference>
<evidence type="ECO:0000313" key="3">
    <source>
        <dbReference type="Proteomes" id="UP000503308"/>
    </source>
</evidence>
<dbReference type="AlphaFoldDB" id="A0A858SU06"/>
<feature type="chain" id="PRO_5032730271" description="Secreted protein" evidence="1">
    <location>
        <begin position="27"/>
        <end position="97"/>
    </location>
</feature>
<feature type="signal peptide" evidence="1">
    <location>
        <begin position="1"/>
        <end position="26"/>
    </location>
</feature>
<evidence type="ECO:0000313" key="2">
    <source>
        <dbReference type="EMBL" id="QJF52439.1"/>
    </source>
</evidence>
<evidence type="ECO:0008006" key="4">
    <source>
        <dbReference type="Google" id="ProtNLM"/>
    </source>
</evidence>